<proteinExistence type="predicted"/>
<evidence type="ECO:0000256" key="1">
    <source>
        <dbReference type="SAM" id="MobiDB-lite"/>
    </source>
</evidence>
<evidence type="ECO:0000313" key="4">
    <source>
        <dbReference type="Proteomes" id="UP000029843"/>
    </source>
</evidence>
<keyword evidence="2" id="KW-0472">Membrane</keyword>
<dbReference type="OrthoDB" id="6224589at2"/>
<evidence type="ECO:0000313" key="3">
    <source>
        <dbReference type="EMBL" id="KGJ92569.1"/>
    </source>
</evidence>
<keyword evidence="2" id="KW-1133">Transmembrane helix</keyword>
<feature type="compositionally biased region" description="Low complexity" evidence="1">
    <location>
        <begin position="98"/>
        <end position="113"/>
    </location>
</feature>
<gene>
    <name evidence="3" type="ORF">ND2E_2817</name>
</gene>
<feature type="compositionally biased region" description="Polar residues" evidence="1">
    <location>
        <begin position="114"/>
        <end position="131"/>
    </location>
</feature>
<organism evidence="3 4">
    <name type="scientific">Colwellia psychrerythraea</name>
    <name type="common">Vibrio psychroerythus</name>
    <dbReference type="NCBI Taxonomy" id="28229"/>
    <lineage>
        <taxon>Bacteria</taxon>
        <taxon>Pseudomonadati</taxon>
        <taxon>Pseudomonadota</taxon>
        <taxon>Gammaproteobacteria</taxon>
        <taxon>Alteromonadales</taxon>
        <taxon>Colwelliaceae</taxon>
        <taxon>Colwellia</taxon>
    </lineage>
</organism>
<reference evidence="3 4" key="1">
    <citation type="submission" date="2014-08" db="EMBL/GenBank/DDBJ databases">
        <title>Genomic and Phenotypic Diversity of Colwellia psychrerythraea strains from Disparate Marine Basins.</title>
        <authorList>
            <person name="Techtmann S.M."/>
            <person name="Stelling S.C."/>
            <person name="Utturkar S.M."/>
            <person name="Alshibli N."/>
            <person name="Harris A."/>
            <person name="Brown S.D."/>
            <person name="Hazen T.C."/>
        </authorList>
    </citation>
    <scope>NUCLEOTIDE SEQUENCE [LARGE SCALE GENOMIC DNA]</scope>
    <source>
        <strain evidence="3 4">ND2E</strain>
    </source>
</reference>
<dbReference type="PATRIC" id="fig|28229.4.peg.1857"/>
<comment type="caution">
    <text evidence="3">The sequence shown here is derived from an EMBL/GenBank/DDBJ whole genome shotgun (WGS) entry which is preliminary data.</text>
</comment>
<evidence type="ECO:0000256" key="2">
    <source>
        <dbReference type="SAM" id="Phobius"/>
    </source>
</evidence>
<feature type="transmembrane region" description="Helical" evidence="2">
    <location>
        <begin position="6"/>
        <end position="28"/>
    </location>
</feature>
<feature type="region of interest" description="Disordered" evidence="1">
    <location>
        <begin position="91"/>
        <end position="137"/>
    </location>
</feature>
<dbReference type="Proteomes" id="UP000029843">
    <property type="component" value="Unassembled WGS sequence"/>
</dbReference>
<dbReference type="AlphaFoldDB" id="A0A099KP96"/>
<accession>A0A099KP96</accession>
<keyword evidence="2" id="KW-0812">Transmembrane</keyword>
<protein>
    <submittedName>
        <fullName evidence="3">Uncharacterized protein</fullName>
    </submittedName>
</protein>
<name>A0A099KP96_COLPS</name>
<sequence>MLKGPYTAIILSVLLHLLLVLILIYGATQQPKMIKQDKPKIKSIKSFLYSAPKKIVRKPATTPTTTNDNKTPLKAQQTHTAANTTVNIEVPPKNINLSPTKPISKPASKPISSQVTNAVKSETVTTKNKVSGANRGKFSSYDRLSRLREKLGNQQREQAFTEITQPRSSSVMDAEPFPVPKTIVPLTIEQQQKLNTSNSHVGSITKNDNGTCTIYREQILGSPVHATTASFACGESKFDKNFREHMEKVQVKFKVTNK</sequence>
<dbReference type="RefSeq" id="WP_033093590.1">
    <property type="nucleotide sequence ID" value="NZ_JQED01000017.1"/>
</dbReference>
<dbReference type="EMBL" id="JQED01000017">
    <property type="protein sequence ID" value="KGJ92569.1"/>
    <property type="molecule type" value="Genomic_DNA"/>
</dbReference>